<comment type="caution">
    <text evidence="10">The sequence shown here is derived from an EMBL/GenBank/DDBJ whole genome shotgun (WGS) entry which is preliminary data.</text>
</comment>
<keyword evidence="5 9" id="KW-1133">Transmembrane helix</keyword>
<feature type="transmembrane region" description="Helical" evidence="9">
    <location>
        <begin position="916"/>
        <end position="934"/>
    </location>
</feature>
<evidence type="ECO:0000256" key="9">
    <source>
        <dbReference type="SAM" id="Phobius"/>
    </source>
</evidence>
<dbReference type="EMBL" id="JAGFPW010000009">
    <property type="protein sequence ID" value="MBO3795031.1"/>
    <property type="molecule type" value="Genomic_DNA"/>
</dbReference>
<dbReference type="InterPro" id="IPR051449">
    <property type="entry name" value="ABC-2_transporter_component"/>
</dbReference>
<evidence type="ECO:0000313" key="11">
    <source>
        <dbReference type="Proteomes" id="UP000665181"/>
    </source>
</evidence>
<evidence type="ECO:0000256" key="8">
    <source>
        <dbReference type="SAM" id="MobiDB-lite"/>
    </source>
</evidence>
<keyword evidence="7" id="KW-0175">Coiled coil</keyword>
<feature type="transmembrane region" description="Helical" evidence="9">
    <location>
        <begin position="974"/>
        <end position="992"/>
    </location>
</feature>
<dbReference type="AlphaFoldDB" id="A0A8I2B982"/>
<feature type="transmembrane region" description="Helical" evidence="9">
    <location>
        <begin position="946"/>
        <end position="968"/>
    </location>
</feature>
<protein>
    <submittedName>
        <fullName evidence="10">Type VII secretion protein EsaA</fullName>
    </submittedName>
</protein>
<evidence type="ECO:0000256" key="4">
    <source>
        <dbReference type="ARBA" id="ARBA00022692"/>
    </source>
</evidence>
<gene>
    <name evidence="10" type="primary">esaA</name>
    <name evidence="10" type="ORF">J5227_12110</name>
</gene>
<feature type="transmembrane region" description="Helical" evidence="9">
    <location>
        <begin position="7"/>
        <end position="29"/>
    </location>
</feature>
<feature type="compositionally biased region" description="Basic and acidic residues" evidence="8">
    <location>
        <begin position="384"/>
        <end position="411"/>
    </location>
</feature>
<keyword evidence="6 9" id="KW-0472">Membrane</keyword>
<keyword evidence="3" id="KW-1003">Cell membrane</keyword>
<dbReference type="NCBIfam" id="TIGR03929">
    <property type="entry name" value="T7_esaA_Nterm"/>
    <property type="match status" value="1"/>
</dbReference>
<feature type="transmembrane region" description="Helical" evidence="9">
    <location>
        <begin position="1004"/>
        <end position="1026"/>
    </location>
</feature>
<keyword evidence="4 9" id="KW-0812">Transmembrane</keyword>
<dbReference type="PANTHER" id="PTHR30294:SF29">
    <property type="entry name" value="MULTIDRUG ABC TRANSPORTER PERMEASE YBHS-RELATED"/>
    <property type="match status" value="1"/>
</dbReference>
<feature type="transmembrane region" description="Helical" evidence="9">
    <location>
        <begin position="1046"/>
        <end position="1068"/>
    </location>
</feature>
<organism evidence="10 11">
    <name type="scientific">Bacillus subtilis</name>
    <dbReference type="NCBI Taxonomy" id="1423"/>
    <lineage>
        <taxon>Bacteria</taxon>
        <taxon>Bacillati</taxon>
        <taxon>Bacillota</taxon>
        <taxon>Bacilli</taxon>
        <taxon>Bacillales</taxon>
        <taxon>Bacillaceae</taxon>
        <taxon>Bacillus</taxon>
    </lineage>
</organism>
<evidence type="ECO:0000256" key="1">
    <source>
        <dbReference type="ARBA" id="ARBA00004651"/>
    </source>
</evidence>
<comment type="subcellular location">
    <subcellularLocation>
        <location evidence="1">Cell membrane</location>
        <topology evidence="1">Multi-pass membrane protein</topology>
    </subcellularLocation>
</comment>
<evidence type="ECO:0000256" key="5">
    <source>
        <dbReference type="ARBA" id="ARBA00022989"/>
    </source>
</evidence>
<comment type="similarity">
    <text evidence="2">Belongs to the EsaA family.</text>
</comment>
<proteinExistence type="inferred from homology"/>
<accession>A0A8I2B982</accession>
<dbReference type="Proteomes" id="UP000665181">
    <property type="component" value="Unassembled WGS sequence"/>
</dbReference>
<feature type="compositionally biased region" description="Polar residues" evidence="8">
    <location>
        <begin position="499"/>
        <end position="529"/>
    </location>
</feature>
<dbReference type="PANTHER" id="PTHR30294">
    <property type="entry name" value="MEMBRANE COMPONENT OF ABC TRANSPORTER YHHJ-RELATED"/>
    <property type="match status" value="1"/>
</dbReference>
<feature type="compositionally biased region" description="Gly residues" evidence="8">
    <location>
        <begin position="539"/>
        <end position="551"/>
    </location>
</feature>
<dbReference type="Gene3D" id="3.40.1710.10">
    <property type="entry name" value="abc type-2 transporter like domain"/>
    <property type="match status" value="1"/>
</dbReference>
<evidence type="ECO:0000256" key="3">
    <source>
        <dbReference type="ARBA" id="ARBA00022475"/>
    </source>
</evidence>
<dbReference type="GO" id="GO:0005886">
    <property type="term" value="C:plasma membrane"/>
    <property type="evidence" value="ECO:0007669"/>
    <property type="project" value="UniProtKB-SubCell"/>
</dbReference>
<evidence type="ECO:0000256" key="7">
    <source>
        <dbReference type="SAM" id="Coils"/>
    </source>
</evidence>
<dbReference type="InterPro" id="IPR023838">
    <property type="entry name" value="T7SS_EsaA"/>
</dbReference>
<evidence type="ECO:0000256" key="2">
    <source>
        <dbReference type="ARBA" id="ARBA00008338"/>
    </source>
</evidence>
<feature type="compositionally biased region" description="Basic and acidic residues" evidence="8">
    <location>
        <begin position="422"/>
        <end position="432"/>
    </location>
</feature>
<feature type="coiled-coil region" evidence="7">
    <location>
        <begin position="201"/>
        <end position="256"/>
    </location>
</feature>
<dbReference type="Gene3D" id="1.10.287.1490">
    <property type="match status" value="1"/>
</dbReference>
<name>A0A8I2B982_BACIU</name>
<feature type="region of interest" description="Disordered" evidence="8">
    <location>
        <begin position="372"/>
        <end position="571"/>
    </location>
</feature>
<feature type="compositionally biased region" description="Low complexity" evidence="8">
    <location>
        <begin position="465"/>
        <end position="498"/>
    </location>
</feature>
<reference evidence="10" key="1">
    <citation type="submission" date="2021-03" db="EMBL/GenBank/DDBJ databases">
        <title>Isolation of Bacillus subtilis from fermented food sample.</title>
        <authorList>
            <person name="Lakshmanan V."/>
            <person name="Athira K."/>
            <person name="Rajagopal K."/>
        </authorList>
    </citation>
    <scope>NUCLEOTIDE SEQUENCE</scope>
    <source>
        <strain evidence="10">S1</strain>
    </source>
</reference>
<sequence length="1084" mass="119238">MTEQRKSLIKLISAVIIILLLPVLFFRFIGDDPTKKAVNSTRQIAMVNEDTGVLSDEVKSDEEDKSAQFGKEVAAVLGERPDYSWTVVNRSAAETGLASKKYDAIVYIPSDFSKNILSYDKDHPQKATLEFSIQDNLNAVNKEKVQRELEDAQKTMNKKMSALYWNFVSQKVDNIRGEFDKIVNKESEFQNVMYNFYKPSSNDLAGEIKQQKDLIDELKKSMNEAQGTTKEKASTAEEAKNTLKEFIETVERYKEYQENQKKLLLAAQDSTQQQIRTGLDAIQAQQKANQFSERMSGLATGISQAKTQLGQTSNVLANAQEIREGQVSQQELGMAKIQSNLIEQYQAASRQAALNQVYELLVPARQALTVAKGDDPVIDDGSDNNDKDKDPKEEDPEELKIDLEKQREELKNIAADIQDISDNLKEPEKEDPTPEDPGTEPDDPSTDNPEKPDDGGSTKPDDTQGDTGNDNNSSDTGNDGQTDGSTQDQDQQKGTDGQEQNGDASDGASDSGQTETGTSAEQTASSDSALQFIKLANEGGTGDSGDTGSGGDTTEPGDQDQPGNGDISDIARAKEQLSKASERIKQIEEELKEKETAHNEELKKKLEELKEQMEGLNDEIEDLKDQVKTLEDKLENLEAKRKRELEGIYSDMYNAIQELENKDQLTFTKAIYISKENIDTAMKYYKYLSVYDSVLSGTIDSAAKAGAINGQQGNVKSVLALSPEESASWEALKNNTMQTDEDINSFIDGMTKFADDYSGFIRDSQAGVLDELTKISESAAKASEQLVTGATQESATFSNDGLSGTMALSVQDTVGQEVLQMSDIMGSLSDRQSGIIDYTTNMQQSVNDVQAKADTLNNNWGKNVASTKLVRNDVYGILGNTLVDGQNNGYVYDYLANPLKISGEVPEEKIQTVPPVVILVIVLISSLLIGYFSSYYQNAPLLVKGALFGILNILVGLMISLFGLNIYSLPDDQTIKWSVFTILLLVASSAFIRTAFRFGSIPGWVASAAMILFYVAPLIDLIMPNFTFEDPVSKVYIDIQYGTGHLFTMGITVLLIITVIAAALPLIIRLMAEHTVESDETYEA</sequence>
<evidence type="ECO:0000256" key="6">
    <source>
        <dbReference type="ARBA" id="ARBA00023136"/>
    </source>
</evidence>
<feature type="compositionally biased region" description="Basic and acidic residues" evidence="8">
    <location>
        <begin position="448"/>
        <end position="462"/>
    </location>
</feature>
<feature type="compositionally biased region" description="Acidic residues" evidence="8">
    <location>
        <begin position="433"/>
        <end position="445"/>
    </location>
</feature>
<dbReference type="RefSeq" id="WP_208556427.1">
    <property type="nucleotide sequence ID" value="NZ_JAGFPW010000009.1"/>
</dbReference>
<evidence type="ECO:0000313" key="10">
    <source>
        <dbReference type="EMBL" id="MBO3795031.1"/>
    </source>
</evidence>